<accession>A0A1F5ZS55</accession>
<evidence type="ECO:0000313" key="1">
    <source>
        <dbReference type="EMBL" id="OGG15326.1"/>
    </source>
</evidence>
<evidence type="ECO:0000313" key="2">
    <source>
        <dbReference type="Proteomes" id="UP000177383"/>
    </source>
</evidence>
<dbReference type="Proteomes" id="UP000177383">
    <property type="component" value="Unassembled WGS sequence"/>
</dbReference>
<reference evidence="1 2" key="1">
    <citation type="journal article" date="2016" name="Nat. Commun.">
        <title>Thousands of microbial genomes shed light on interconnected biogeochemical processes in an aquifer system.</title>
        <authorList>
            <person name="Anantharaman K."/>
            <person name="Brown C.T."/>
            <person name="Hug L.A."/>
            <person name="Sharon I."/>
            <person name="Castelle C.J."/>
            <person name="Probst A.J."/>
            <person name="Thomas B.C."/>
            <person name="Singh A."/>
            <person name="Wilkins M.J."/>
            <person name="Karaoz U."/>
            <person name="Brodie E.L."/>
            <person name="Williams K.H."/>
            <person name="Hubbard S.S."/>
            <person name="Banfield J.F."/>
        </authorList>
    </citation>
    <scope>NUCLEOTIDE SEQUENCE [LARGE SCALE GENOMIC DNA]</scope>
</reference>
<comment type="caution">
    <text evidence="1">The sequence shown here is derived from an EMBL/GenBank/DDBJ whole genome shotgun (WGS) entry which is preliminary data.</text>
</comment>
<proteinExistence type="predicted"/>
<gene>
    <name evidence="1" type="ORF">A2773_01355</name>
</gene>
<name>A0A1F5ZS55_9BACT</name>
<protein>
    <submittedName>
        <fullName evidence="1">Uncharacterized protein</fullName>
    </submittedName>
</protein>
<dbReference type="AlphaFoldDB" id="A0A1F5ZS55"/>
<organism evidence="1 2">
    <name type="scientific">Candidatus Gottesmanbacteria bacterium RIFCSPHIGHO2_01_FULL_39_10</name>
    <dbReference type="NCBI Taxonomy" id="1798375"/>
    <lineage>
        <taxon>Bacteria</taxon>
        <taxon>Candidatus Gottesmaniibacteriota</taxon>
    </lineage>
</organism>
<sequence>MTKDKILIDLLTIKARGGGAEEVKEYIMNLMNSLPGGDIVQKHRRAAGAIMAYGSYERGLFGEELLAEMLEKIVNS</sequence>
<dbReference type="STRING" id="1798375.A2773_01355"/>
<dbReference type="EMBL" id="MFJE01000002">
    <property type="protein sequence ID" value="OGG15326.1"/>
    <property type="molecule type" value="Genomic_DNA"/>
</dbReference>